<organism evidence="3 4">
    <name type="scientific">Loxostege sticticalis</name>
    <name type="common">Beet webworm moth</name>
    <dbReference type="NCBI Taxonomy" id="481309"/>
    <lineage>
        <taxon>Eukaryota</taxon>
        <taxon>Metazoa</taxon>
        <taxon>Ecdysozoa</taxon>
        <taxon>Arthropoda</taxon>
        <taxon>Hexapoda</taxon>
        <taxon>Insecta</taxon>
        <taxon>Pterygota</taxon>
        <taxon>Neoptera</taxon>
        <taxon>Endopterygota</taxon>
        <taxon>Lepidoptera</taxon>
        <taxon>Glossata</taxon>
        <taxon>Ditrysia</taxon>
        <taxon>Pyraloidea</taxon>
        <taxon>Crambidae</taxon>
        <taxon>Pyraustinae</taxon>
        <taxon>Loxostege</taxon>
    </lineage>
</organism>
<gene>
    <name evidence="3" type="ORF">ABMA27_004690</name>
</gene>
<sequence length="231" mass="26739">MGTVWDDEMIFKLIEVFETKRILWDCATWSKDYKNKIKKNDAWEEIAETLGISKLDRERKKILSLKISGIPDAEICKWKYYDALKFLTIGTRSSGLASAERLDHTTKTEYLLYRPPLTPWKSSLKDSSIASTCSSPEPQPSPQSSSSNHKSLKRKVNDSLDEIYDIVNSAKRKMDFRDEFDIFGQYVASELRETKDEHSTLKAKSLINNILFDMRMGMYKNDKNSVPLKME</sequence>
<reference evidence="3 4" key="1">
    <citation type="submission" date="2024-06" db="EMBL/GenBank/DDBJ databases">
        <title>A chromosome-level genome assembly of beet webworm, Loxostege sticticalis.</title>
        <authorList>
            <person name="Zhang Y."/>
        </authorList>
    </citation>
    <scope>NUCLEOTIDE SEQUENCE [LARGE SCALE GENOMIC DNA]</scope>
    <source>
        <strain evidence="3">AQ026</strain>
        <tissue evidence="3">Whole body</tissue>
    </source>
</reference>
<dbReference type="Pfam" id="PF10545">
    <property type="entry name" value="MADF_DNA_bdg"/>
    <property type="match status" value="1"/>
</dbReference>
<dbReference type="InterPro" id="IPR006578">
    <property type="entry name" value="MADF-dom"/>
</dbReference>
<dbReference type="PROSITE" id="PS51029">
    <property type="entry name" value="MADF"/>
    <property type="match status" value="1"/>
</dbReference>
<dbReference type="PANTHER" id="PTHR21505">
    <property type="entry name" value="MADF DOMAIN-CONTAINING PROTEIN-RELATED"/>
    <property type="match status" value="1"/>
</dbReference>
<feature type="domain" description="MADF" evidence="2">
    <location>
        <begin position="12"/>
        <end position="92"/>
    </location>
</feature>
<feature type="region of interest" description="Disordered" evidence="1">
    <location>
        <begin position="128"/>
        <end position="154"/>
    </location>
</feature>
<evidence type="ECO:0000259" key="2">
    <source>
        <dbReference type="PROSITE" id="PS51029"/>
    </source>
</evidence>
<keyword evidence="4" id="KW-1185">Reference proteome</keyword>
<name>A0ABR3HKB5_LOXSC</name>
<accession>A0ABR3HKB5</accession>
<dbReference type="PANTHER" id="PTHR21505:SF12">
    <property type="entry name" value="MADF DOMAIN-CONTAINING PROTEIN-RELATED"/>
    <property type="match status" value="1"/>
</dbReference>
<proteinExistence type="predicted"/>
<protein>
    <recommendedName>
        <fullName evidence="2">MADF domain-containing protein</fullName>
    </recommendedName>
</protein>
<dbReference type="EMBL" id="JBEUOH010000017">
    <property type="protein sequence ID" value="KAL0870846.1"/>
    <property type="molecule type" value="Genomic_DNA"/>
</dbReference>
<evidence type="ECO:0000313" key="3">
    <source>
        <dbReference type="EMBL" id="KAL0870846.1"/>
    </source>
</evidence>
<evidence type="ECO:0000313" key="4">
    <source>
        <dbReference type="Proteomes" id="UP001549920"/>
    </source>
</evidence>
<dbReference type="Proteomes" id="UP001549920">
    <property type="component" value="Unassembled WGS sequence"/>
</dbReference>
<evidence type="ECO:0000256" key="1">
    <source>
        <dbReference type="SAM" id="MobiDB-lite"/>
    </source>
</evidence>
<comment type="caution">
    <text evidence="3">The sequence shown here is derived from an EMBL/GenBank/DDBJ whole genome shotgun (WGS) entry which is preliminary data.</text>
</comment>